<dbReference type="Gene3D" id="4.10.280.10">
    <property type="entry name" value="Helix-loop-helix DNA-binding domain"/>
    <property type="match status" value="1"/>
</dbReference>
<reference evidence="4" key="1">
    <citation type="journal article" date="2013" name="Genome Biol.">
        <title>Draft genome of the mountain pine beetle, Dendroctonus ponderosae Hopkins, a major forest pest.</title>
        <authorList>
            <person name="Keeling C.I."/>
            <person name="Yuen M.M."/>
            <person name="Liao N.Y."/>
            <person name="Docking T.R."/>
            <person name="Chan S.K."/>
            <person name="Taylor G.A."/>
            <person name="Palmquist D.L."/>
            <person name="Jackman S.D."/>
            <person name="Nguyen A."/>
            <person name="Li M."/>
            <person name="Henderson H."/>
            <person name="Janes J.K."/>
            <person name="Zhao Y."/>
            <person name="Pandoh P."/>
            <person name="Moore R."/>
            <person name="Sperling F.A."/>
            <person name="Huber D.P."/>
            <person name="Birol I."/>
            <person name="Jones S.J."/>
            <person name="Bohlmann J."/>
        </authorList>
    </citation>
    <scope>NUCLEOTIDE SEQUENCE</scope>
</reference>
<proteinExistence type="predicted"/>
<dbReference type="AlphaFoldDB" id="N6TRC7"/>
<dbReference type="Pfam" id="PF00010">
    <property type="entry name" value="HLH"/>
    <property type="match status" value="1"/>
</dbReference>
<evidence type="ECO:0000313" key="4">
    <source>
        <dbReference type="EMBL" id="ENN70876.1"/>
    </source>
</evidence>
<evidence type="ECO:0000256" key="3">
    <source>
        <dbReference type="SAM" id="Phobius"/>
    </source>
</evidence>
<keyword evidence="3" id="KW-0472">Membrane</keyword>
<gene>
    <name evidence="4" type="ORF">YQE_12281</name>
</gene>
<dbReference type="InterPro" id="IPR011598">
    <property type="entry name" value="bHLH_dom"/>
</dbReference>
<name>N6TRC7_DENPD</name>
<feature type="compositionally biased region" description="Basic and acidic residues" evidence="2">
    <location>
        <begin position="113"/>
        <end position="125"/>
    </location>
</feature>
<dbReference type="PANTHER" id="PTHR45851">
    <property type="entry name" value="MYC PROTO-ONCOGENE"/>
    <property type="match status" value="1"/>
</dbReference>
<dbReference type="OrthoDB" id="5964374at2759"/>
<dbReference type="InterPro" id="IPR019317">
    <property type="entry name" value="BRI3"/>
</dbReference>
<dbReference type="Pfam" id="PF10164">
    <property type="entry name" value="BRI3"/>
    <property type="match status" value="1"/>
</dbReference>
<feature type="compositionally biased region" description="Basic residues" evidence="2">
    <location>
        <begin position="98"/>
        <end position="108"/>
    </location>
</feature>
<feature type="region of interest" description="Disordered" evidence="2">
    <location>
        <begin position="90"/>
        <end position="125"/>
    </location>
</feature>
<keyword evidence="1" id="KW-0175">Coiled coil</keyword>
<dbReference type="SMART" id="SM00353">
    <property type="entry name" value="HLH"/>
    <property type="match status" value="1"/>
</dbReference>
<keyword evidence="3" id="KW-1133">Transmembrane helix</keyword>
<dbReference type="HOGENOM" id="CLU_895941_0_0_1"/>
<evidence type="ECO:0000256" key="2">
    <source>
        <dbReference type="SAM" id="MobiDB-lite"/>
    </source>
</evidence>
<organism evidence="4">
    <name type="scientific">Dendroctonus ponderosae</name>
    <name type="common">Mountain pine beetle</name>
    <dbReference type="NCBI Taxonomy" id="77166"/>
    <lineage>
        <taxon>Eukaryota</taxon>
        <taxon>Metazoa</taxon>
        <taxon>Ecdysozoa</taxon>
        <taxon>Arthropoda</taxon>
        <taxon>Hexapoda</taxon>
        <taxon>Insecta</taxon>
        <taxon>Pterygota</taxon>
        <taxon>Neoptera</taxon>
        <taxon>Endopterygota</taxon>
        <taxon>Coleoptera</taxon>
        <taxon>Polyphaga</taxon>
        <taxon>Cucujiformia</taxon>
        <taxon>Curculionidae</taxon>
        <taxon>Scolytinae</taxon>
        <taxon>Dendroctonus</taxon>
    </lineage>
</organism>
<feature type="non-terminal residue" evidence="4">
    <location>
        <position position="1"/>
    </location>
</feature>
<feature type="coiled-coil region" evidence="1">
    <location>
        <begin position="164"/>
        <end position="198"/>
    </location>
</feature>
<keyword evidence="3" id="KW-0812">Transmembrane</keyword>
<dbReference type="EMBL" id="KB741280">
    <property type="protein sequence ID" value="ENN70876.1"/>
    <property type="molecule type" value="Genomic_DNA"/>
</dbReference>
<dbReference type="InterPro" id="IPR050433">
    <property type="entry name" value="Myc_transcription_factors"/>
</dbReference>
<accession>N6TRC7</accession>
<evidence type="ECO:0000256" key="1">
    <source>
        <dbReference type="SAM" id="Coils"/>
    </source>
</evidence>
<dbReference type="SUPFAM" id="SSF47459">
    <property type="entry name" value="HLH, helix-loop-helix DNA-binding domain"/>
    <property type="match status" value="1"/>
</dbReference>
<dbReference type="GO" id="GO:0046983">
    <property type="term" value="F:protein dimerization activity"/>
    <property type="evidence" value="ECO:0007669"/>
    <property type="project" value="InterPro"/>
</dbReference>
<dbReference type="InterPro" id="IPR036638">
    <property type="entry name" value="HLH_DNA-bd_sf"/>
</dbReference>
<dbReference type="PROSITE" id="PS50888">
    <property type="entry name" value="BHLH"/>
    <property type="match status" value="1"/>
</dbReference>
<feature type="transmembrane region" description="Helical" evidence="3">
    <location>
        <begin position="278"/>
        <end position="298"/>
    </location>
</feature>
<sequence length="311" mass="34224">EDEIDVVSCSATKLAIIPQAPIKPKESPSIEFHKHVSPLKNKTSIKTIMPVKTEEVPVALPGPSGLSSGSKGPAKIATIAKIATTATTAKTAGNTKATRGKKRKRKQGGSKTPVDKRDQHNDMERQRRVGIRVAYDHLKDQLPYDVRSKKLSKVNILTESTKYANYLTATEAQLQEQIKLLENAQKKMTLEKEELVKSLNPKGIPLLREKFNKQVVLRNRFAPYQRRGKSAASAYHADVDKAAIYKHTTVTVTGPPMRPAGSCPVCGGGSWTGTYSCMAWLLCLFCFWNCGLCCCLCMRKKKCTKCGFAVA</sequence>
<protein>
    <submittedName>
        <fullName evidence="4">Uncharacterized protein</fullName>
    </submittedName>
</protein>